<gene>
    <name evidence="3" type="ORF">C5E45_33360</name>
</gene>
<reference evidence="3 4" key="1">
    <citation type="submission" date="2018-02" db="EMBL/GenBank/DDBJ databases">
        <title>8 Nocardia nova and 1 Nocardia cyriacigeorgica strain used for evolution to TMP-SMX.</title>
        <authorList>
            <person name="Mehta H."/>
            <person name="Weng J."/>
            <person name="Shamoo Y."/>
        </authorList>
    </citation>
    <scope>NUCLEOTIDE SEQUENCE [LARGE SCALE GENOMIC DNA]</scope>
    <source>
        <strain evidence="3 4">MDA3139</strain>
    </source>
</reference>
<dbReference type="OrthoDB" id="9787127at2"/>
<feature type="domain" description="GmrSD restriction endonucleases N-terminal" evidence="2">
    <location>
        <begin position="46"/>
        <end position="128"/>
    </location>
</feature>
<evidence type="ECO:0000256" key="1">
    <source>
        <dbReference type="SAM" id="MobiDB-lite"/>
    </source>
</evidence>
<dbReference type="Proteomes" id="UP000239874">
    <property type="component" value="Unassembled WGS sequence"/>
</dbReference>
<dbReference type="InterPro" id="IPR004919">
    <property type="entry name" value="GmrSD_N"/>
</dbReference>
<evidence type="ECO:0000313" key="4">
    <source>
        <dbReference type="Proteomes" id="UP000239874"/>
    </source>
</evidence>
<evidence type="ECO:0000259" key="2">
    <source>
        <dbReference type="Pfam" id="PF03235"/>
    </source>
</evidence>
<accession>A0A2S6ACL3</accession>
<proteinExistence type="predicted"/>
<dbReference type="AlphaFoldDB" id="A0A2S6ACL3"/>
<protein>
    <recommendedName>
        <fullName evidence="2">GmrSD restriction endonucleases N-terminal domain-containing protein</fullName>
    </recommendedName>
</protein>
<sequence>MSVLASTMSASPQGQVTELVRRRTASHDPEPRVPRLVKVAEQVLDGAIVLPKFQREFVWSPQKTLDLLDSVASNYPIGSVLQWQIPDRQFASERTVADLEVVAAQHGYPLNYVLDGQQRIASIRGALYWKPGDDPESRWNIGYGLDDETFCQLTSFGDPVPHVIPAACCPW</sequence>
<dbReference type="Pfam" id="PF03235">
    <property type="entry name" value="GmrSD_N"/>
    <property type="match status" value="1"/>
</dbReference>
<dbReference type="PANTHER" id="PTHR37292:SF2">
    <property type="entry name" value="DUF262 DOMAIN-CONTAINING PROTEIN"/>
    <property type="match status" value="1"/>
</dbReference>
<name>A0A2S6ACL3_9NOCA</name>
<organism evidence="3 4">
    <name type="scientific">Nocardia nova</name>
    <dbReference type="NCBI Taxonomy" id="37330"/>
    <lineage>
        <taxon>Bacteria</taxon>
        <taxon>Bacillati</taxon>
        <taxon>Actinomycetota</taxon>
        <taxon>Actinomycetes</taxon>
        <taxon>Mycobacteriales</taxon>
        <taxon>Nocardiaceae</taxon>
        <taxon>Nocardia</taxon>
    </lineage>
</organism>
<comment type="caution">
    <text evidence="3">The sequence shown here is derived from an EMBL/GenBank/DDBJ whole genome shotgun (WGS) entry which is preliminary data.</text>
</comment>
<feature type="region of interest" description="Disordered" evidence="1">
    <location>
        <begin position="1"/>
        <end position="29"/>
    </location>
</feature>
<dbReference type="PANTHER" id="PTHR37292">
    <property type="entry name" value="VNG6097C"/>
    <property type="match status" value="1"/>
</dbReference>
<feature type="compositionally biased region" description="Polar residues" evidence="1">
    <location>
        <begin position="1"/>
        <end position="16"/>
    </location>
</feature>
<evidence type="ECO:0000313" key="3">
    <source>
        <dbReference type="EMBL" id="PPJ31500.1"/>
    </source>
</evidence>
<feature type="compositionally biased region" description="Basic and acidic residues" evidence="1">
    <location>
        <begin position="19"/>
        <end position="29"/>
    </location>
</feature>
<dbReference type="EMBL" id="PSZC01000041">
    <property type="protein sequence ID" value="PPJ31500.1"/>
    <property type="molecule type" value="Genomic_DNA"/>
</dbReference>